<evidence type="ECO:0000313" key="2">
    <source>
        <dbReference type="Proteomes" id="UP000281549"/>
    </source>
</evidence>
<gene>
    <name evidence="1" type="ORF">ROZALSC1DRAFT_21690</name>
</gene>
<reference evidence="2" key="1">
    <citation type="journal article" date="2018" name="Nat. Microbiol.">
        <title>Leveraging single-cell genomics to expand the fungal tree of life.</title>
        <authorList>
            <person name="Ahrendt S.R."/>
            <person name="Quandt C.A."/>
            <person name="Ciobanu D."/>
            <person name="Clum A."/>
            <person name="Salamov A."/>
            <person name="Andreopoulos B."/>
            <person name="Cheng J.F."/>
            <person name="Woyke T."/>
            <person name="Pelin A."/>
            <person name="Henrissat B."/>
            <person name="Reynolds N.K."/>
            <person name="Benny G.L."/>
            <person name="Smith M.E."/>
            <person name="James T.Y."/>
            <person name="Grigoriev I.V."/>
        </authorList>
    </citation>
    <scope>NUCLEOTIDE SEQUENCE [LARGE SCALE GENOMIC DNA]</scope>
    <source>
        <strain evidence="2">CSF55</strain>
    </source>
</reference>
<accession>A0A4V1J029</accession>
<organism evidence="1 2">
    <name type="scientific">Rozella allomycis (strain CSF55)</name>
    <dbReference type="NCBI Taxonomy" id="988480"/>
    <lineage>
        <taxon>Eukaryota</taxon>
        <taxon>Fungi</taxon>
        <taxon>Fungi incertae sedis</taxon>
        <taxon>Cryptomycota</taxon>
        <taxon>Cryptomycota incertae sedis</taxon>
        <taxon>Rozella</taxon>
    </lineage>
</organism>
<protein>
    <submittedName>
        <fullName evidence="1">Uncharacterized protein</fullName>
    </submittedName>
</protein>
<name>A0A4V1J029_ROZAC</name>
<dbReference type="EMBL" id="ML005110">
    <property type="protein sequence ID" value="RKP20119.1"/>
    <property type="molecule type" value="Genomic_DNA"/>
</dbReference>
<evidence type="ECO:0000313" key="1">
    <source>
        <dbReference type="EMBL" id="RKP20119.1"/>
    </source>
</evidence>
<sequence>MVKLEKPIIISDSEPETLLRQITDIIPQLCEENLKAKHNLTDIQKIDLFEDKALKLKNIIHPIKKLKSIQRQLNRLKPYVMVIEEQYLDFERGLQKQDDVADAIVQGAGEIANKD</sequence>
<dbReference type="Proteomes" id="UP000281549">
    <property type="component" value="Unassembled WGS sequence"/>
</dbReference>
<dbReference type="AlphaFoldDB" id="A0A4V1J029"/>
<proteinExistence type="predicted"/>